<dbReference type="HOGENOM" id="CLU_2133535_0_0_1"/>
<evidence type="ECO:0000313" key="2">
    <source>
        <dbReference type="Proteomes" id="UP000054302"/>
    </source>
</evidence>
<dbReference type="RefSeq" id="XP_016224329.1">
    <property type="nucleotide sequence ID" value="XM_016368541.1"/>
</dbReference>
<protein>
    <submittedName>
        <fullName evidence="1">Uncharacterized protein</fullName>
    </submittedName>
</protein>
<evidence type="ECO:0000313" key="1">
    <source>
        <dbReference type="EMBL" id="KIV92755.1"/>
    </source>
</evidence>
<dbReference type="EMBL" id="KN847522">
    <property type="protein sequence ID" value="KIV92755.1"/>
    <property type="molecule type" value="Genomic_DNA"/>
</dbReference>
<dbReference type="VEuPathDB" id="FungiDB:PV10_04024"/>
<name>A0A0D1WU36_EXOME</name>
<dbReference type="GeneID" id="27321869"/>
<organism evidence="1 2">
    <name type="scientific">Exophiala mesophila</name>
    <name type="common">Black yeast-like fungus</name>
    <dbReference type="NCBI Taxonomy" id="212818"/>
    <lineage>
        <taxon>Eukaryota</taxon>
        <taxon>Fungi</taxon>
        <taxon>Dikarya</taxon>
        <taxon>Ascomycota</taxon>
        <taxon>Pezizomycotina</taxon>
        <taxon>Eurotiomycetes</taxon>
        <taxon>Chaetothyriomycetidae</taxon>
        <taxon>Chaetothyriales</taxon>
        <taxon>Herpotrichiellaceae</taxon>
        <taxon>Exophiala</taxon>
    </lineage>
</organism>
<keyword evidence="2" id="KW-1185">Reference proteome</keyword>
<sequence>MWPLAFTCPSRLGHSPPQPPPLHGLIHFPIIAFERNHAPCHLLPTDKIPILPPVHFKPRSSPLTSHFLGTHSCLLDCVTQSPMPGYYLHDCHYFFRTALRLLSIATLVAALYA</sequence>
<gene>
    <name evidence="1" type="ORF">PV10_04024</name>
</gene>
<proteinExistence type="predicted"/>
<dbReference type="Proteomes" id="UP000054302">
    <property type="component" value="Unassembled WGS sequence"/>
</dbReference>
<accession>A0A0D1WU36</accession>
<reference evidence="1 2" key="1">
    <citation type="submission" date="2015-01" db="EMBL/GenBank/DDBJ databases">
        <title>The Genome Sequence of Exophiala mesophila CBS40295.</title>
        <authorList>
            <consortium name="The Broad Institute Genomics Platform"/>
            <person name="Cuomo C."/>
            <person name="de Hoog S."/>
            <person name="Gorbushina A."/>
            <person name="Stielow B."/>
            <person name="Teixiera M."/>
            <person name="Abouelleil A."/>
            <person name="Chapman S.B."/>
            <person name="Priest M."/>
            <person name="Young S.K."/>
            <person name="Wortman J."/>
            <person name="Nusbaum C."/>
            <person name="Birren B."/>
        </authorList>
    </citation>
    <scope>NUCLEOTIDE SEQUENCE [LARGE SCALE GENOMIC DNA]</scope>
    <source>
        <strain evidence="1 2">CBS 40295</strain>
    </source>
</reference>
<dbReference type="OrthoDB" id="10555447at2759"/>
<dbReference type="AlphaFoldDB" id="A0A0D1WU36"/>